<comment type="caution">
    <text evidence="3">The sequence shown here is derived from an EMBL/GenBank/DDBJ whole genome shotgun (WGS) entry which is preliminary data.</text>
</comment>
<feature type="region of interest" description="Disordered" evidence="1">
    <location>
        <begin position="289"/>
        <end position="308"/>
    </location>
</feature>
<protein>
    <submittedName>
        <fullName evidence="3">Uncharacterized protein</fullName>
    </submittedName>
</protein>
<keyword evidence="2" id="KW-0472">Membrane</keyword>
<name>A0AAJ0MEV2_9PEZI</name>
<dbReference type="Proteomes" id="UP001275084">
    <property type="component" value="Unassembled WGS sequence"/>
</dbReference>
<feature type="transmembrane region" description="Helical" evidence="2">
    <location>
        <begin position="200"/>
        <end position="223"/>
    </location>
</feature>
<sequence>MEGWQQTVAHLRSTTGLGSFFIIATSPLFHTPIVLNTQTWNPLLSRSPVSRWHDKRVNDGNGLKFITLQMVFPLFVAIWSGYGLMGHVINVNSREFLSPSRPCLDALGSERNEWYTIGLVIILSWIGFILEAVVAPLALYYGIYRRRLFPHLQRGLILGVFATTAALETTFCLIGVKLVGGLRLPEYPDCGSGFDGSARAGLYVFWSVILVNEMLRITGLLLLTASGSRWRSKLGFGCTELWLPARYEPTVAEKEYEAVSQDSRELEAYSSPGLLAEHFAQQESEKAAGASSSVTATAPDSGTSQPATARVHVAPAHQALPRGVPSMRLHPSTRYWSATTKSWSVYIGSNQEMHTTFQFIAKSKTRARLMILDMNFYVVELFLCALPSILMFSLTQIRPRAWWVLMAFHTNTEVLVPSC</sequence>
<keyword evidence="2" id="KW-1133">Transmembrane helix</keyword>
<proteinExistence type="predicted"/>
<feature type="compositionally biased region" description="Low complexity" evidence="1">
    <location>
        <begin position="289"/>
        <end position="298"/>
    </location>
</feature>
<gene>
    <name evidence="3" type="ORF">B0T25DRAFT_221419</name>
</gene>
<reference evidence="3" key="2">
    <citation type="submission" date="2023-06" db="EMBL/GenBank/DDBJ databases">
        <authorList>
            <consortium name="Lawrence Berkeley National Laboratory"/>
            <person name="Haridas S."/>
            <person name="Hensen N."/>
            <person name="Bonometti L."/>
            <person name="Westerberg I."/>
            <person name="Brannstrom I.O."/>
            <person name="Guillou S."/>
            <person name="Cros-Aarteil S."/>
            <person name="Calhoun S."/>
            <person name="Kuo A."/>
            <person name="Mondo S."/>
            <person name="Pangilinan J."/>
            <person name="Riley R."/>
            <person name="Labutti K."/>
            <person name="Andreopoulos B."/>
            <person name="Lipzen A."/>
            <person name="Chen C."/>
            <person name="Yanf M."/>
            <person name="Daum C."/>
            <person name="Ng V."/>
            <person name="Clum A."/>
            <person name="Steindorff A."/>
            <person name="Ohm R."/>
            <person name="Martin F."/>
            <person name="Silar P."/>
            <person name="Natvig D."/>
            <person name="Lalanne C."/>
            <person name="Gautier V."/>
            <person name="Ament-Velasquez S.L."/>
            <person name="Kruys A."/>
            <person name="Hutchinson M.I."/>
            <person name="Powell A.J."/>
            <person name="Barry K."/>
            <person name="Miller A.N."/>
            <person name="Grigoriev I.V."/>
            <person name="Debuchy R."/>
            <person name="Gladieux P."/>
            <person name="Thoren M.H."/>
            <person name="Johannesson H."/>
        </authorList>
    </citation>
    <scope>NUCLEOTIDE SEQUENCE</scope>
    <source>
        <strain evidence="3">CBS 955.72</strain>
    </source>
</reference>
<keyword evidence="2" id="KW-0812">Transmembrane</keyword>
<accession>A0AAJ0MEV2</accession>
<keyword evidence="4" id="KW-1185">Reference proteome</keyword>
<dbReference type="EMBL" id="JAUIQD010000004">
    <property type="protein sequence ID" value="KAK3353828.1"/>
    <property type="molecule type" value="Genomic_DNA"/>
</dbReference>
<dbReference type="AlphaFoldDB" id="A0AAJ0MEV2"/>
<feature type="transmembrane region" description="Helical" evidence="2">
    <location>
        <begin position="114"/>
        <end position="143"/>
    </location>
</feature>
<evidence type="ECO:0000256" key="2">
    <source>
        <dbReference type="SAM" id="Phobius"/>
    </source>
</evidence>
<feature type="transmembrane region" description="Helical" evidence="2">
    <location>
        <begin position="65"/>
        <end position="89"/>
    </location>
</feature>
<evidence type="ECO:0000256" key="1">
    <source>
        <dbReference type="SAM" id="MobiDB-lite"/>
    </source>
</evidence>
<evidence type="ECO:0000313" key="3">
    <source>
        <dbReference type="EMBL" id="KAK3353828.1"/>
    </source>
</evidence>
<evidence type="ECO:0000313" key="4">
    <source>
        <dbReference type="Proteomes" id="UP001275084"/>
    </source>
</evidence>
<reference evidence="3" key="1">
    <citation type="journal article" date="2023" name="Mol. Phylogenet. Evol.">
        <title>Genome-scale phylogeny and comparative genomics of the fungal order Sordariales.</title>
        <authorList>
            <person name="Hensen N."/>
            <person name="Bonometti L."/>
            <person name="Westerberg I."/>
            <person name="Brannstrom I.O."/>
            <person name="Guillou S."/>
            <person name="Cros-Aarteil S."/>
            <person name="Calhoun S."/>
            <person name="Haridas S."/>
            <person name="Kuo A."/>
            <person name="Mondo S."/>
            <person name="Pangilinan J."/>
            <person name="Riley R."/>
            <person name="LaButti K."/>
            <person name="Andreopoulos B."/>
            <person name="Lipzen A."/>
            <person name="Chen C."/>
            <person name="Yan M."/>
            <person name="Daum C."/>
            <person name="Ng V."/>
            <person name="Clum A."/>
            <person name="Steindorff A."/>
            <person name="Ohm R.A."/>
            <person name="Martin F."/>
            <person name="Silar P."/>
            <person name="Natvig D.O."/>
            <person name="Lalanne C."/>
            <person name="Gautier V."/>
            <person name="Ament-Velasquez S.L."/>
            <person name="Kruys A."/>
            <person name="Hutchinson M.I."/>
            <person name="Powell A.J."/>
            <person name="Barry K."/>
            <person name="Miller A.N."/>
            <person name="Grigoriev I.V."/>
            <person name="Debuchy R."/>
            <person name="Gladieux P."/>
            <person name="Hiltunen Thoren M."/>
            <person name="Johannesson H."/>
        </authorList>
    </citation>
    <scope>NUCLEOTIDE SEQUENCE</scope>
    <source>
        <strain evidence="3">CBS 955.72</strain>
    </source>
</reference>
<feature type="transmembrane region" description="Helical" evidence="2">
    <location>
        <begin position="155"/>
        <end position="180"/>
    </location>
</feature>
<feature type="transmembrane region" description="Helical" evidence="2">
    <location>
        <begin position="376"/>
        <end position="397"/>
    </location>
</feature>
<organism evidence="3 4">
    <name type="scientific">Lasiosphaeria hispida</name>
    <dbReference type="NCBI Taxonomy" id="260671"/>
    <lineage>
        <taxon>Eukaryota</taxon>
        <taxon>Fungi</taxon>
        <taxon>Dikarya</taxon>
        <taxon>Ascomycota</taxon>
        <taxon>Pezizomycotina</taxon>
        <taxon>Sordariomycetes</taxon>
        <taxon>Sordariomycetidae</taxon>
        <taxon>Sordariales</taxon>
        <taxon>Lasiosphaeriaceae</taxon>
        <taxon>Lasiosphaeria</taxon>
    </lineage>
</organism>